<protein>
    <submittedName>
        <fullName evidence="8">Anaerobic sulfatase maturase</fullName>
        <ecNumber evidence="8">1.1.99.-</ecNumber>
    </submittedName>
</protein>
<dbReference type="EC" id="1.1.99.-" evidence="8"/>
<dbReference type="PROSITE" id="PS51918">
    <property type="entry name" value="RADICAL_SAM"/>
    <property type="match status" value="1"/>
</dbReference>
<evidence type="ECO:0000256" key="3">
    <source>
        <dbReference type="ARBA" id="ARBA00022723"/>
    </source>
</evidence>
<keyword evidence="8" id="KW-0560">Oxidoreductase</keyword>
<dbReference type="EMBL" id="AJGH01000074">
    <property type="protein sequence ID" value="EIC95643.1"/>
    <property type="molecule type" value="Genomic_DNA"/>
</dbReference>
<dbReference type="Pfam" id="PF13186">
    <property type="entry name" value="SPASM"/>
    <property type="match status" value="1"/>
</dbReference>
<dbReference type="GO" id="GO:0046872">
    <property type="term" value="F:metal ion binding"/>
    <property type="evidence" value="ECO:0007669"/>
    <property type="project" value="UniProtKB-KW"/>
</dbReference>
<dbReference type="CDD" id="cd01335">
    <property type="entry name" value="Radical_SAM"/>
    <property type="match status" value="1"/>
</dbReference>
<dbReference type="InterPro" id="IPR013785">
    <property type="entry name" value="Aldolase_TIM"/>
</dbReference>
<dbReference type="Pfam" id="PF04055">
    <property type="entry name" value="Radical_SAM"/>
    <property type="match status" value="1"/>
</dbReference>
<evidence type="ECO:0000256" key="5">
    <source>
        <dbReference type="ARBA" id="ARBA00023014"/>
    </source>
</evidence>
<dbReference type="InterPro" id="IPR058240">
    <property type="entry name" value="rSAM_sf"/>
</dbReference>
<dbReference type="GO" id="GO:0016491">
    <property type="term" value="F:oxidoreductase activity"/>
    <property type="evidence" value="ECO:0007669"/>
    <property type="project" value="UniProtKB-KW"/>
</dbReference>
<dbReference type="SFLD" id="SFLDG01384">
    <property type="entry name" value="thioether_bond_formation_requi"/>
    <property type="match status" value="1"/>
</dbReference>
<evidence type="ECO:0000313" key="8">
    <source>
        <dbReference type="EMBL" id="EIC95643.1"/>
    </source>
</evidence>
<dbReference type="SFLD" id="SFLDG01072">
    <property type="entry name" value="dehydrogenase_like"/>
    <property type="match status" value="1"/>
</dbReference>
<dbReference type="PATRIC" id="fig|1095750.3.peg.1581"/>
<dbReference type="AlphaFoldDB" id="I0R7I5"/>
<evidence type="ECO:0000256" key="6">
    <source>
        <dbReference type="ARBA" id="ARBA00023601"/>
    </source>
</evidence>
<gene>
    <name evidence="8" type="ORF">HMPREF9970_0147</name>
</gene>
<evidence type="ECO:0000259" key="7">
    <source>
        <dbReference type="PROSITE" id="PS51918"/>
    </source>
</evidence>
<keyword evidence="9" id="KW-1185">Reference proteome</keyword>
<comment type="similarity">
    <text evidence="6">Belongs to the radical SAM superfamily. Anaerobic sulfatase-maturating enzyme family.</text>
</comment>
<reference evidence="8 9" key="1">
    <citation type="submission" date="2012-03" db="EMBL/GenBank/DDBJ databases">
        <authorList>
            <person name="Durkin A.S."/>
            <person name="McCorrison J."/>
            <person name="Torralba M."/>
            <person name="Gillis M."/>
            <person name="Methe B."/>
            <person name="Sutton G."/>
            <person name="Nelson K.E."/>
        </authorList>
    </citation>
    <scope>NUCLEOTIDE SEQUENCE [LARGE SCALE GENOMIC DNA]</scope>
    <source>
        <strain evidence="8 9">F0468</strain>
    </source>
</reference>
<comment type="caution">
    <text evidence="8">The sequence shown here is derived from an EMBL/GenBank/DDBJ whole genome shotgun (WGS) entry which is preliminary data.</text>
</comment>
<evidence type="ECO:0000313" key="9">
    <source>
        <dbReference type="Proteomes" id="UP000005039"/>
    </source>
</evidence>
<name>I0R7I5_9FIRM</name>
<accession>I0R7I5</accession>
<dbReference type="RefSeq" id="WP_008754119.1">
    <property type="nucleotide sequence ID" value="NZ_AJGH01000074.1"/>
</dbReference>
<dbReference type="Proteomes" id="UP000005039">
    <property type="component" value="Unassembled WGS sequence"/>
</dbReference>
<dbReference type="PANTHER" id="PTHR43273">
    <property type="entry name" value="ANAEROBIC SULFATASE-MATURATING ENZYME HOMOLOG ASLB-RELATED"/>
    <property type="match status" value="1"/>
</dbReference>
<dbReference type="InterPro" id="IPR034485">
    <property type="entry name" value="Anaerobic_Cys-type_sulfatase-m"/>
</dbReference>
<dbReference type="SFLD" id="SFLDG01386">
    <property type="entry name" value="main_SPASM_domain-containing"/>
    <property type="match status" value="1"/>
</dbReference>
<dbReference type="Gene3D" id="3.20.20.70">
    <property type="entry name" value="Aldolase class I"/>
    <property type="match status" value="1"/>
</dbReference>
<dbReference type="SUPFAM" id="SSF102114">
    <property type="entry name" value="Radical SAM enzymes"/>
    <property type="match status" value="1"/>
</dbReference>
<keyword evidence="4" id="KW-0408">Iron</keyword>
<proteinExistence type="inferred from homology"/>
<dbReference type="NCBIfam" id="TIGR04085">
    <property type="entry name" value="rSAM_more_4Fe4S"/>
    <property type="match status" value="1"/>
</dbReference>
<dbReference type="NCBIfam" id="TIGR03942">
    <property type="entry name" value="sulfatase_rSAM"/>
    <property type="match status" value="1"/>
</dbReference>
<comment type="cofactor">
    <cofactor evidence="1">
        <name>[4Fe-4S] cluster</name>
        <dbReference type="ChEBI" id="CHEBI:49883"/>
    </cofactor>
</comment>
<evidence type="ECO:0000256" key="4">
    <source>
        <dbReference type="ARBA" id="ARBA00023004"/>
    </source>
</evidence>
<keyword evidence="3" id="KW-0479">Metal-binding</keyword>
<evidence type="ECO:0000256" key="2">
    <source>
        <dbReference type="ARBA" id="ARBA00022691"/>
    </source>
</evidence>
<keyword evidence="5" id="KW-0411">Iron-sulfur</keyword>
<dbReference type="SFLD" id="SFLDF00289">
    <property type="entry name" value="anaerobic_Cys-type_sulfatase-m"/>
    <property type="match status" value="1"/>
</dbReference>
<dbReference type="eggNOG" id="COG0641">
    <property type="taxonomic scope" value="Bacteria"/>
</dbReference>
<dbReference type="InterPro" id="IPR023885">
    <property type="entry name" value="4Fe4S-binding_SPASM_dom"/>
</dbReference>
<dbReference type="OrthoDB" id="9808591at2"/>
<sequence>MHSISVLMKPSSGMCNMHCDYCFYTDETKNRQEASYGFMSDATLKNIIRKTISKADLISYVYQGGEPLLRGLKFFEQAIKYQKQYVRENTKVCNSLQTNGYMLDEEWCRFFAENNFLLGISLDGIKLTNDKFRHTKTGEGSYDKIKKNIGLLDKYKVDYNILTVITGDVALNIEKIYKEYKENGWFYQQYIACLDPLDCEKGQMPYSLTLDVYGEFLIKLFELWYEDFNAGSPVYIRQFENWVGMAAGYIPEACDMSGICSLQNVVKADGSVYPCDFYVLDEYKLGNFNENRLDTIIERYEQSGFTERSYLLGKECRECEYYKLCREGCQRNRISEGDYYKNYFCEAYKSFFSHCGDKINKLTSKI</sequence>
<keyword evidence="2" id="KW-0949">S-adenosyl-L-methionine</keyword>
<dbReference type="SFLD" id="SFLDG01067">
    <property type="entry name" value="SPASM/twitch_domain_containing"/>
    <property type="match status" value="1"/>
</dbReference>
<organism evidence="8 9">
    <name type="scientific">Lachnoanaerobaculum saburreum F0468</name>
    <dbReference type="NCBI Taxonomy" id="1095750"/>
    <lineage>
        <taxon>Bacteria</taxon>
        <taxon>Bacillati</taxon>
        <taxon>Bacillota</taxon>
        <taxon>Clostridia</taxon>
        <taxon>Lachnospirales</taxon>
        <taxon>Lachnospiraceae</taxon>
        <taxon>Lachnoanaerobaculum</taxon>
    </lineage>
</organism>
<dbReference type="InterPro" id="IPR023867">
    <property type="entry name" value="Sulphatase_maturase_rSAM"/>
</dbReference>
<feature type="domain" description="Radical SAM core" evidence="7">
    <location>
        <begin position="1"/>
        <end position="226"/>
    </location>
</feature>
<dbReference type="SFLD" id="SFLDS00029">
    <property type="entry name" value="Radical_SAM"/>
    <property type="match status" value="1"/>
</dbReference>
<dbReference type="PANTHER" id="PTHR43273:SF3">
    <property type="entry name" value="ANAEROBIC SULFATASE-MATURATING ENZYME HOMOLOG ASLB-RELATED"/>
    <property type="match status" value="1"/>
</dbReference>
<evidence type="ECO:0000256" key="1">
    <source>
        <dbReference type="ARBA" id="ARBA00001966"/>
    </source>
</evidence>
<dbReference type="GO" id="GO:0051536">
    <property type="term" value="F:iron-sulfur cluster binding"/>
    <property type="evidence" value="ECO:0007669"/>
    <property type="project" value="UniProtKB-KW"/>
</dbReference>
<dbReference type="InterPro" id="IPR007197">
    <property type="entry name" value="rSAM"/>
</dbReference>